<dbReference type="InterPro" id="IPR036640">
    <property type="entry name" value="ABC1_TM_sf"/>
</dbReference>
<accession>A0A4Y7PVA5</accession>
<feature type="transmembrane region" description="Helical" evidence="10">
    <location>
        <begin position="963"/>
        <end position="982"/>
    </location>
</feature>
<dbReference type="PANTHER" id="PTHR24223:SF415">
    <property type="entry name" value="FI20190P1"/>
    <property type="match status" value="1"/>
</dbReference>
<dbReference type="Pfam" id="PF00664">
    <property type="entry name" value="ABC_membrane"/>
    <property type="match status" value="2"/>
</dbReference>
<dbReference type="InterPro" id="IPR017871">
    <property type="entry name" value="ABC_transporter-like_CS"/>
</dbReference>
<feature type="transmembrane region" description="Helical" evidence="10">
    <location>
        <begin position="153"/>
        <end position="175"/>
    </location>
</feature>
<feature type="transmembrane region" description="Helical" evidence="10">
    <location>
        <begin position="566"/>
        <end position="585"/>
    </location>
</feature>
<dbReference type="InterPro" id="IPR050173">
    <property type="entry name" value="ABC_transporter_C-like"/>
</dbReference>
<feature type="compositionally biased region" description="Polar residues" evidence="9">
    <location>
        <begin position="1446"/>
        <end position="1457"/>
    </location>
</feature>
<dbReference type="VEuPathDB" id="FungiDB:BD410DRAFT_497706"/>
<evidence type="ECO:0000256" key="9">
    <source>
        <dbReference type="SAM" id="MobiDB-lite"/>
    </source>
</evidence>
<dbReference type="GO" id="GO:0005524">
    <property type="term" value="F:ATP binding"/>
    <property type="evidence" value="ECO:0007669"/>
    <property type="project" value="UniProtKB-KW"/>
</dbReference>
<comment type="subcellular location">
    <subcellularLocation>
        <location evidence="1">Membrane</location>
    </subcellularLocation>
</comment>
<feature type="transmembrane region" description="Helical" evidence="10">
    <location>
        <begin position="187"/>
        <end position="208"/>
    </location>
</feature>
<dbReference type="CDD" id="cd18596">
    <property type="entry name" value="ABC_6TM_VMR1_D1_like"/>
    <property type="match status" value="1"/>
</dbReference>
<evidence type="ECO:0000256" key="1">
    <source>
        <dbReference type="ARBA" id="ARBA00004370"/>
    </source>
</evidence>
<dbReference type="STRING" id="50990.A0A4Y7PVA5"/>
<feature type="transmembrane region" description="Helical" evidence="10">
    <location>
        <begin position="1258"/>
        <end position="1279"/>
    </location>
</feature>
<dbReference type="CDD" id="cd03250">
    <property type="entry name" value="ABCC_MRP_domain1"/>
    <property type="match status" value="1"/>
</dbReference>
<dbReference type="FunFam" id="3.40.50.300:FF:000973">
    <property type="entry name" value="Multidrug resistance-associated protein 4"/>
    <property type="match status" value="1"/>
</dbReference>
<keyword evidence="6" id="KW-0067">ATP-binding</keyword>
<reference evidence="13 14" key="1">
    <citation type="submission" date="2018-06" db="EMBL/GenBank/DDBJ databases">
        <title>A transcriptomic atlas of mushroom development highlights an independent origin of complex multicellularity.</title>
        <authorList>
            <consortium name="DOE Joint Genome Institute"/>
            <person name="Krizsan K."/>
            <person name="Almasi E."/>
            <person name="Merenyi Z."/>
            <person name="Sahu N."/>
            <person name="Viragh M."/>
            <person name="Koszo T."/>
            <person name="Mondo S."/>
            <person name="Kiss B."/>
            <person name="Balint B."/>
            <person name="Kues U."/>
            <person name="Barry K."/>
            <person name="Hegedus J.C."/>
            <person name="Henrissat B."/>
            <person name="Johnson J."/>
            <person name="Lipzen A."/>
            <person name="Ohm R."/>
            <person name="Nagy I."/>
            <person name="Pangilinan J."/>
            <person name="Yan J."/>
            <person name="Xiong Y."/>
            <person name="Grigoriev I.V."/>
            <person name="Hibbett D.S."/>
            <person name="Nagy L.G."/>
        </authorList>
    </citation>
    <scope>NUCLEOTIDE SEQUENCE [LARGE SCALE GENOMIC DNA]</scope>
    <source>
        <strain evidence="13 14">SZMC22713</strain>
    </source>
</reference>
<dbReference type="CDD" id="cd03244">
    <property type="entry name" value="ABCC_MRP_domain2"/>
    <property type="match status" value="1"/>
</dbReference>
<feature type="transmembrane region" description="Helical" evidence="10">
    <location>
        <begin position="338"/>
        <end position="355"/>
    </location>
</feature>
<dbReference type="OrthoDB" id="6500128at2759"/>
<keyword evidence="5" id="KW-0547">Nucleotide-binding</keyword>
<evidence type="ECO:0000256" key="4">
    <source>
        <dbReference type="ARBA" id="ARBA00022737"/>
    </source>
</evidence>
<keyword evidence="3 10" id="KW-0812">Transmembrane</keyword>
<feature type="transmembrane region" description="Helical" evidence="10">
    <location>
        <begin position="124"/>
        <end position="141"/>
    </location>
</feature>
<dbReference type="PROSITE" id="PS50929">
    <property type="entry name" value="ABC_TM1F"/>
    <property type="match status" value="2"/>
</dbReference>
<dbReference type="PANTHER" id="PTHR24223">
    <property type="entry name" value="ATP-BINDING CASSETTE SUB-FAMILY C"/>
    <property type="match status" value="1"/>
</dbReference>
<evidence type="ECO:0000259" key="11">
    <source>
        <dbReference type="PROSITE" id="PS50893"/>
    </source>
</evidence>
<keyword evidence="7 10" id="KW-1133">Transmembrane helix</keyword>
<dbReference type="InterPro" id="IPR003439">
    <property type="entry name" value="ABC_transporter-like_ATP-bd"/>
</dbReference>
<protein>
    <submittedName>
        <fullName evidence="13">Multidrug resistance-associated ABC transporter</fullName>
    </submittedName>
</protein>
<keyword evidence="2" id="KW-0813">Transport</keyword>
<evidence type="ECO:0000256" key="2">
    <source>
        <dbReference type="ARBA" id="ARBA00022448"/>
    </source>
</evidence>
<keyword evidence="4" id="KW-0677">Repeat</keyword>
<feature type="transmembrane region" description="Helical" evidence="10">
    <location>
        <begin position="1131"/>
        <end position="1160"/>
    </location>
</feature>
<evidence type="ECO:0000256" key="6">
    <source>
        <dbReference type="ARBA" id="ARBA00022840"/>
    </source>
</evidence>
<dbReference type="Gene3D" id="1.20.1560.10">
    <property type="entry name" value="ABC transporter type 1, transmembrane domain"/>
    <property type="match status" value="2"/>
</dbReference>
<feature type="domain" description="ABC transmembrane type-1" evidence="12">
    <location>
        <begin position="1036"/>
        <end position="1287"/>
    </location>
</feature>
<dbReference type="GO" id="GO:0140359">
    <property type="term" value="F:ABC-type transporter activity"/>
    <property type="evidence" value="ECO:0007669"/>
    <property type="project" value="InterPro"/>
</dbReference>
<evidence type="ECO:0000256" key="3">
    <source>
        <dbReference type="ARBA" id="ARBA00022692"/>
    </source>
</evidence>
<feature type="domain" description="ABC transporter" evidence="11">
    <location>
        <begin position="1328"/>
        <end position="1604"/>
    </location>
</feature>
<dbReference type="InterPro" id="IPR003593">
    <property type="entry name" value="AAA+_ATPase"/>
</dbReference>
<name>A0A4Y7PVA5_9AGAM</name>
<organism evidence="13 14">
    <name type="scientific">Rickenella mellea</name>
    <dbReference type="NCBI Taxonomy" id="50990"/>
    <lineage>
        <taxon>Eukaryota</taxon>
        <taxon>Fungi</taxon>
        <taxon>Dikarya</taxon>
        <taxon>Basidiomycota</taxon>
        <taxon>Agaricomycotina</taxon>
        <taxon>Agaricomycetes</taxon>
        <taxon>Hymenochaetales</taxon>
        <taxon>Rickenellaceae</taxon>
        <taxon>Rickenella</taxon>
    </lineage>
</organism>
<keyword evidence="14" id="KW-1185">Reference proteome</keyword>
<dbReference type="GO" id="GO:0016020">
    <property type="term" value="C:membrane"/>
    <property type="evidence" value="ECO:0007669"/>
    <property type="project" value="UniProtKB-SubCell"/>
</dbReference>
<feature type="transmembrane region" description="Helical" evidence="10">
    <location>
        <begin position="1047"/>
        <end position="1074"/>
    </location>
</feature>
<evidence type="ECO:0000256" key="8">
    <source>
        <dbReference type="ARBA" id="ARBA00023136"/>
    </source>
</evidence>
<dbReference type="Gene3D" id="3.40.50.300">
    <property type="entry name" value="P-loop containing nucleotide triphosphate hydrolases"/>
    <property type="match status" value="2"/>
</dbReference>
<dbReference type="PROSITE" id="PS50893">
    <property type="entry name" value="ABC_TRANSPORTER_2"/>
    <property type="match status" value="2"/>
</dbReference>
<dbReference type="EMBL" id="ML170207">
    <property type="protein sequence ID" value="TDL18519.1"/>
    <property type="molecule type" value="Genomic_DNA"/>
</dbReference>
<feature type="domain" description="ABC transmembrane type-1" evidence="12">
    <location>
        <begin position="306"/>
        <end position="597"/>
    </location>
</feature>
<feature type="region of interest" description="Disordered" evidence="9">
    <location>
        <begin position="899"/>
        <end position="939"/>
    </location>
</feature>
<dbReference type="SUPFAM" id="SSF90123">
    <property type="entry name" value="ABC transporter transmembrane region"/>
    <property type="match status" value="2"/>
</dbReference>
<dbReference type="GO" id="GO:0016887">
    <property type="term" value="F:ATP hydrolysis activity"/>
    <property type="evidence" value="ECO:0007669"/>
    <property type="project" value="InterPro"/>
</dbReference>
<feature type="transmembrane region" description="Helical" evidence="10">
    <location>
        <begin position="287"/>
        <end position="312"/>
    </location>
</feature>
<feature type="domain" description="ABC transporter" evidence="11">
    <location>
        <begin position="668"/>
        <end position="903"/>
    </location>
</feature>
<dbReference type="PROSITE" id="PS00211">
    <property type="entry name" value="ABC_TRANSPORTER_1"/>
    <property type="match status" value="2"/>
</dbReference>
<keyword evidence="8 10" id="KW-0472">Membrane</keyword>
<feature type="transmembrane region" description="Helical" evidence="10">
    <location>
        <begin position="90"/>
        <end position="112"/>
    </location>
</feature>
<dbReference type="Proteomes" id="UP000294933">
    <property type="component" value="Unassembled WGS sequence"/>
</dbReference>
<dbReference type="InterPro" id="IPR027417">
    <property type="entry name" value="P-loop_NTPase"/>
</dbReference>
<feature type="compositionally biased region" description="Basic and acidic residues" evidence="9">
    <location>
        <begin position="912"/>
        <end position="924"/>
    </location>
</feature>
<dbReference type="InterPro" id="IPR011527">
    <property type="entry name" value="ABC1_TM_dom"/>
</dbReference>
<dbReference type="Pfam" id="PF00005">
    <property type="entry name" value="ABC_tran"/>
    <property type="match status" value="2"/>
</dbReference>
<proteinExistence type="predicted"/>
<evidence type="ECO:0000313" key="14">
    <source>
        <dbReference type="Proteomes" id="UP000294933"/>
    </source>
</evidence>
<dbReference type="CDD" id="cd18604">
    <property type="entry name" value="ABC_6TM_VMR1_D2_like"/>
    <property type="match status" value="1"/>
</dbReference>
<sequence length="1624" mass="180489">MLFCDREPSNSGVFDFGDVFVRSLWGSLVPAALVLFFSLVALPLPSSVKKITNIIGTPFSLFLTLPEAEAYDEEVSGQHGEPVIDTRKSAISWTTFALVVPACLETLAWVAVGTYSTLNSGNTWITYQPWIGAFSWAYGALRPILTPPTTPPLDLLALYILHFLGGALQFGGLIFDHYIYGIPISGAVVVIAHSANLSSIIFLLLTVLHTPFATPSAKVKKEDIGQSVSPEDYTSLWGWLSFQWVNPLMEKGGTSATLNESDVWELSPTMQSRPVFLRLGDRKRRTLFRTLLAANSFDIIMDYGGAIISVFFNYTGPFFLKRILDAIDNPTPESRGRAYVYAILAFIFNLLRAQADLQHLWFSRRAAIRIRTELMLSIYDKALKRKDFSGIVAKQNEDGEASKNEERKAGAGVGKIVNLMAGDATRIAGTAVFFVFSQPVEIGIALTMLYQLLGVAAFAGFAMLALTWPLNALISRRTLKFEKSLQAARDDRMAVLNELLGAVKFIKFFAWEDRWIGKGMDVRRKELRIMLKAAINKCVFSIIWAIAPTLVAVVSFLVFVMQGNKLTVGVAFTSLTLFNMIRLPLNYLPSDIIHLYQIGVAFKRIEAFLQEDEVTEQVSSLKQTRSDVDHRRYDAFGLKSASFRWNAVEEAKDETKTTGVEATPTITIDTDSASISGSIHQFELRDISVTFPDGELTLVTGPTASGKTALLLALLGEMTLVDGEIIMTKEPTKVYEDGLMHAISYAAQSPWLQHQSIKDNILFGSPYDEHRYNHVVEACALRPDLEMLEDGDSTEIGARGVSLSGGQKARVALARAVYARTKYVLLDDPLSAVDSHTARFIYERLLLGPLMQNRTVVLVTHHVELVLPGAYYVVRMLDGRIDTQGTVKDLRSRGVLDEIAQDSAPPTQENDQETKEASDVKVDDPNAPAAEAKKPRKLVEDEERASGGVKWSIYKTYLKASSYWTWVIMVILIVFVEILTVGEKWWIMIWGKAYEHSNEAISSHLSYEVQTLLGHYSLAPSQFHGINTIDRSDIPFNLPSADQQPMFYVWVYAAIGVAAALFNVTSTVTLYLGAYRASRRLFRQLLTSVVHATMRWHDVTPTGRMLNRFSKDMETIDTSLAGSLGEVYRAFATLISAVLVVSFVFPWFMVPATVIGYVYYRMAVGYLNTGRDLRRMESVSRSPVFSGFAELIEGIVTVRAFSAERRFLNGLFAKVDTTTRMWYTFWMTNRWLLVRFDFLGACVIFITTMFSLSGFIDAGLAGLCITTAMAFTLNIYWACRFWTELELDLNSVERVVEYLDLPQEPPQVIESNRPPAHWPSNSADRDFLVVENLVVKYSPDLPSVLHGVSFGLKGCERIGLLGRTGSGKSTLAMSILRFTDPVSGRIVIDGIDITKIGIYDLRSRVTFIPQDATLFSGTLRENLDPFADYTDAECLDVLSRVQMLADTSQKNSRNPSRAASIHGVEREDSADVPSTPPSISGSTVATDIDPKVSISLDMQVSAGGANFSHGQRQLIAMARVLLKQSSIIVLDEATSSIDFDTDAKIQATIREEFNNSLLLTVAHRLRTVIDYDRLIVLDKGVIAELDTPYNLIGKDGGVFRNMCLQSGMFAELEEAAKARAEREL</sequence>
<dbReference type="SUPFAM" id="SSF52540">
    <property type="entry name" value="P-loop containing nucleoside triphosphate hydrolases"/>
    <property type="match status" value="2"/>
</dbReference>
<feature type="region of interest" description="Disordered" evidence="9">
    <location>
        <begin position="1446"/>
        <end position="1483"/>
    </location>
</feature>
<feature type="transmembrane region" description="Helical" evidence="10">
    <location>
        <begin position="24"/>
        <end position="44"/>
    </location>
</feature>
<evidence type="ECO:0000313" key="13">
    <source>
        <dbReference type="EMBL" id="TDL18519.1"/>
    </source>
</evidence>
<evidence type="ECO:0000256" key="7">
    <source>
        <dbReference type="ARBA" id="ARBA00022989"/>
    </source>
</evidence>
<dbReference type="SMART" id="SM00382">
    <property type="entry name" value="AAA"/>
    <property type="match status" value="2"/>
</dbReference>
<evidence type="ECO:0000256" key="5">
    <source>
        <dbReference type="ARBA" id="ARBA00022741"/>
    </source>
</evidence>
<feature type="transmembrane region" description="Helical" evidence="10">
    <location>
        <begin position="1232"/>
        <end position="1252"/>
    </location>
</feature>
<feature type="transmembrane region" description="Helical" evidence="10">
    <location>
        <begin position="448"/>
        <end position="474"/>
    </location>
</feature>
<evidence type="ECO:0000259" key="12">
    <source>
        <dbReference type="PROSITE" id="PS50929"/>
    </source>
</evidence>
<evidence type="ECO:0000256" key="10">
    <source>
        <dbReference type="SAM" id="Phobius"/>
    </source>
</evidence>
<feature type="transmembrane region" description="Helical" evidence="10">
    <location>
        <begin position="538"/>
        <end position="560"/>
    </location>
</feature>
<gene>
    <name evidence="13" type="ORF">BD410DRAFT_497706</name>
</gene>